<name>A0AAV6IGU3_9ERIC</name>
<keyword evidence="1" id="KW-0812">Transmembrane</keyword>
<sequence length="288" mass="33207">MQTNALSAKASFLAPYRLEINEGDWRLMLFGHKLHSFPYIMNLFSAACLVFLFDSNSKLMLFGQKLHSFPYVLRAFCTATVANSALPLVRVVAAIARYRRPGQLEYKAFSIFVREYADILGLGENLIWAVRDDLVKWLDALVHNSFMRHSTAGVERCWYIKHMSQLYVFAPTMLLPEGLRASFEGIGRTTWILIRHGCKAWPIQVVDGVMRNGWREFRTAHAMATNYRLILACQRRWIFNAIILDQNGVEVSYDWTMLLNEHWRELHAHQAVIVDAATDNKHNSFGVH</sequence>
<dbReference type="EMBL" id="JACTNZ010000010">
    <property type="protein sequence ID" value="KAG5527843.1"/>
    <property type="molecule type" value="Genomic_DNA"/>
</dbReference>
<evidence type="ECO:0000313" key="2">
    <source>
        <dbReference type="EMBL" id="KAG5527843.1"/>
    </source>
</evidence>
<comment type="caution">
    <text evidence="2">The sequence shown here is derived from an EMBL/GenBank/DDBJ whole genome shotgun (WGS) entry which is preliminary data.</text>
</comment>
<keyword evidence="3" id="KW-1185">Reference proteome</keyword>
<dbReference type="Proteomes" id="UP000823749">
    <property type="component" value="Chromosome 10"/>
</dbReference>
<protein>
    <submittedName>
        <fullName evidence="2">Uncharacterized protein</fullName>
    </submittedName>
</protein>
<proteinExistence type="predicted"/>
<dbReference type="AlphaFoldDB" id="A0AAV6IGU3"/>
<gene>
    <name evidence="2" type="ORF">RHGRI_028698</name>
</gene>
<evidence type="ECO:0000256" key="1">
    <source>
        <dbReference type="SAM" id="Phobius"/>
    </source>
</evidence>
<reference evidence="2" key="1">
    <citation type="submission" date="2020-08" db="EMBL/GenBank/DDBJ databases">
        <title>Plant Genome Project.</title>
        <authorList>
            <person name="Zhang R.-G."/>
        </authorList>
    </citation>
    <scope>NUCLEOTIDE SEQUENCE</scope>
    <source>
        <strain evidence="2">WSP0</strain>
        <tissue evidence="2">Leaf</tissue>
    </source>
</reference>
<evidence type="ECO:0000313" key="3">
    <source>
        <dbReference type="Proteomes" id="UP000823749"/>
    </source>
</evidence>
<keyword evidence="1" id="KW-0472">Membrane</keyword>
<organism evidence="2 3">
    <name type="scientific">Rhododendron griersonianum</name>
    <dbReference type="NCBI Taxonomy" id="479676"/>
    <lineage>
        <taxon>Eukaryota</taxon>
        <taxon>Viridiplantae</taxon>
        <taxon>Streptophyta</taxon>
        <taxon>Embryophyta</taxon>
        <taxon>Tracheophyta</taxon>
        <taxon>Spermatophyta</taxon>
        <taxon>Magnoliopsida</taxon>
        <taxon>eudicotyledons</taxon>
        <taxon>Gunneridae</taxon>
        <taxon>Pentapetalae</taxon>
        <taxon>asterids</taxon>
        <taxon>Ericales</taxon>
        <taxon>Ericaceae</taxon>
        <taxon>Ericoideae</taxon>
        <taxon>Rhodoreae</taxon>
        <taxon>Rhododendron</taxon>
    </lineage>
</organism>
<keyword evidence="1" id="KW-1133">Transmembrane helix</keyword>
<feature type="transmembrane region" description="Helical" evidence="1">
    <location>
        <begin position="73"/>
        <end position="96"/>
    </location>
</feature>
<feature type="transmembrane region" description="Helical" evidence="1">
    <location>
        <begin position="36"/>
        <end position="53"/>
    </location>
</feature>
<accession>A0AAV6IGU3</accession>